<feature type="binding site" evidence="8">
    <location>
        <position position="181"/>
    </location>
    <ligand>
        <name>ATP</name>
        <dbReference type="ChEBI" id="CHEBI:30616"/>
    </ligand>
</feature>
<evidence type="ECO:0000256" key="9">
    <source>
        <dbReference type="SAM" id="MobiDB-lite"/>
    </source>
</evidence>
<keyword evidence="6 8" id="KW-0067">ATP-binding</keyword>
<accession>A0A8J7INA9</accession>
<evidence type="ECO:0000256" key="8">
    <source>
        <dbReference type="HAMAP-Rule" id="MF_00692"/>
    </source>
</evidence>
<evidence type="ECO:0000256" key="4">
    <source>
        <dbReference type="ARBA" id="ARBA00022723"/>
    </source>
</evidence>
<evidence type="ECO:0000256" key="1">
    <source>
        <dbReference type="ARBA" id="ARBA00009747"/>
    </source>
</evidence>
<keyword evidence="5 8" id="KW-0547">Nucleotide-binding</keyword>
<dbReference type="GO" id="GO:0005524">
    <property type="term" value="F:ATP binding"/>
    <property type="evidence" value="ECO:0007669"/>
    <property type="project" value="UniProtKB-UniRule"/>
</dbReference>
<evidence type="ECO:0000256" key="3">
    <source>
        <dbReference type="ARBA" id="ARBA00022695"/>
    </source>
</evidence>
<dbReference type="GO" id="GO:0030145">
    <property type="term" value="F:manganese ion binding"/>
    <property type="evidence" value="ECO:0007669"/>
    <property type="project" value="UniProtKB-UniRule"/>
</dbReference>
<feature type="active site" description="Proton acceptor" evidence="8">
    <location>
        <position position="250"/>
    </location>
</feature>
<feature type="binding site" evidence="8">
    <location>
        <position position="91"/>
    </location>
    <ligand>
        <name>ATP</name>
        <dbReference type="ChEBI" id="CHEBI:30616"/>
    </ligand>
</feature>
<sequence length="486" mass="53554">MTDALNIPLENSYAEDLPGFSVSWSGEMVPKPEIALFNDALAAELGLEALNSPEGAQILTGAKTLPASKPLAMAYAGHQFGNFSPQLGDGRALLLGEVMKDGLRFDLHLKGSGKTPFSRRGDGKAVIGPVLREYIMGEAMHALGIPTTRALAACTTGEDILRQNGREPGAVLARIASSHIRVGTFQFFAARQEVDRLKQLADYTIARHDPDLAGQEDRYLQLLIRVADRQAKLMAQWMAVGFVHGVMNTDNMTISGETIDYGPCAFMDTYDPQTLFSSIDHAGRYAYGRQPLMAQWNLARFAESLLDLIAPDDADKAIQLAGDVVNDFMGKHLRYWQDLIRAKIGLHGQGDDDQKLLSDLFQLLEGADVDYTSFFRNLPDAEQTAALFAEPSAITAWHARWQNRIAQESRSTDAVFTTMNTVNPLYIPRNHMVESALQEATDTGDLTQARRLIDVLSNPFTEQHNAETYTRPAPENSAPYRTFCGT</sequence>
<dbReference type="GO" id="GO:0070733">
    <property type="term" value="F:AMPylase activity"/>
    <property type="evidence" value="ECO:0007669"/>
    <property type="project" value="UniProtKB-EC"/>
</dbReference>
<evidence type="ECO:0000313" key="11">
    <source>
        <dbReference type="Proteomes" id="UP000640583"/>
    </source>
</evidence>
<comment type="function">
    <text evidence="8">Nucleotidyltransferase involved in the post-translational modification of proteins. It can catalyze the addition of adenosine monophosphate (AMP) or uridine monophosphate (UMP) to a protein, resulting in modifications known as AMPylation and UMPylation.</text>
</comment>
<proteinExistence type="inferred from homology"/>
<dbReference type="Proteomes" id="UP000640583">
    <property type="component" value="Unassembled WGS sequence"/>
</dbReference>
<comment type="caution">
    <text evidence="10">The sequence shown here is derived from an EMBL/GenBank/DDBJ whole genome shotgun (WGS) entry which is preliminary data.</text>
</comment>
<dbReference type="EC" id="2.7.7.-" evidence="8"/>
<protein>
    <recommendedName>
        <fullName evidence="8">Protein nucleotidyltransferase YdiU</fullName>
        <ecNumber evidence="8">2.7.7.-</ecNumber>
    </recommendedName>
    <alternativeName>
        <fullName evidence="8">Protein adenylyltransferase YdiU</fullName>
        <ecNumber evidence="8">2.7.7.108</ecNumber>
    </alternativeName>
    <alternativeName>
        <fullName evidence="8">Protein uridylyltransferase YdiU</fullName>
        <ecNumber evidence="8">2.7.7.-</ecNumber>
    </alternativeName>
</protein>
<comment type="catalytic activity">
    <reaction evidence="8">
        <text>L-seryl-[protein] + UTP = O-(5'-uridylyl)-L-seryl-[protein] + diphosphate</text>
        <dbReference type="Rhea" id="RHEA:64604"/>
        <dbReference type="Rhea" id="RHEA-COMP:9863"/>
        <dbReference type="Rhea" id="RHEA-COMP:16635"/>
        <dbReference type="ChEBI" id="CHEBI:29999"/>
        <dbReference type="ChEBI" id="CHEBI:33019"/>
        <dbReference type="ChEBI" id="CHEBI:46398"/>
        <dbReference type="ChEBI" id="CHEBI:156051"/>
    </reaction>
</comment>
<name>A0A8J7INA9_9RHOB</name>
<keyword evidence="8" id="KW-0464">Manganese</keyword>
<dbReference type="InterPro" id="IPR003846">
    <property type="entry name" value="SelO"/>
</dbReference>
<evidence type="ECO:0000256" key="7">
    <source>
        <dbReference type="ARBA" id="ARBA00022842"/>
    </source>
</evidence>
<keyword evidence="4 8" id="KW-0479">Metal-binding</keyword>
<feature type="binding site" evidence="8">
    <location>
        <position position="260"/>
    </location>
    <ligand>
        <name>Mg(2+)</name>
        <dbReference type="ChEBI" id="CHEBI:18420"/>
    </ligand>
</feature>
<comment type="catalytic activity">
    <reaction evidence="8">
        <text>L-tyrosyl-[protein] + ATP = O-(5'-adenylyl)-L-tyrosyl-[protein] + diphosphate</text>
        <dbReference type="Rhea" id="RHEA:54288"/>
        <dbReference type="Rhea" id="RHEA-COMP:10136"/>
        <dbReference type="Rhea" id="RHEA-COMP:13846"/>
        <dbReference type="ChEBI" id="CHEBI:30616"/>
        <dbReference type="ChEBI" id="CHEBI:33019"/>
        <dbReference type="ChEBI" id="CHEBI:46858"/>
        <dbReference type="ChEBI" id="CHEBI:83624"/>
        <dbReference type="EC" id="2.7.7.108"/>
    </reaction>
</comment>
<dbReference type="HAMAP" id="MF_00692">
    <property type="entry name" value="SelO"/>
    <property type="match status" value="1"/>
</dbReference>
<keyword evidence="2 8" id="KW-0808">Transferase</keyword>
<keyword evidence="11" id="KW-1185">Reference proteome</keyword>
<evidence type="ECO:0000256" key="6">
    <source>
        <dbReference type="ARBA" id="ARBA00022840"/>
    </source>
</evidence>
<reference evidence="10" key="1">
    <citation type="submission" date="2020-10" db="EMBL/GenBank/DDBJ databases">
        <title>Paenihalocynthiibacter styelae gen. nov., sp. nov., isolated from stalked sea squirt Styela clava.</title>
        <authorList>
            <person name="Kim Y.-O."/>
            <person name="Yoon J.-H."/>
        </authorList>
    </citation>
    <scope>NUCLEOTIDE SEQUENCE</scope>
    <source>
        <strain evidence="10">MYP1-1</strain>
    </source>
</reference>
<feature type="binding site" evidence="8">
    <location>
        <position position="251"/>
    </location>
    <ligand>
        <name>Mg(2+)</name>
        <dbReference type="ChEBI" id="CHEBI:18420"/>
    </ligand>
</feature>
<comment type="catalytic activity">
    <reaction evidence="8">
        <text>L-histidyl-[protein] + UTP = N(tele)-(5'-uridylyl)-L-histidyl-[protein] + diphosphate</text>
        <dbReference type="Rhea" id="RHEA:83891"/>
        <dbReference type="Rhea" id="RHEA-COMP:9745"/>
        <dbReference type="Rhea" id="RHEA-COMP:20239"/>
        <dbReference type="ChEBI" id="CHEBI:29979"/>
        <dbReference type="ChEBI" id="CHEBI:33019"/>
        <dbReference type="ChEBI" id="CHEBI:46398"/>
        <dbReference type="ChEBI" id="CHEBI:233474"/>
    </reaction>
</comment>
<feature type="binding site" evidence="8">
    <location>
        <position position="88"/>
    </location>
    <ligand>
        <name>ATP</name>
        <dbReference type="ChEBI" id="CHEBI:30616"/>
    </ligand>
</feature>
<comment type="catalytic activity">
    <reaction evidence="8">
        <text>L-seryl-[protein] + ATP = 3-O-(5'-adenylyl)-L-seryl-[protein] + diphosphate</text>
        <dbReference type="Rhea" id="RHEA:58120"/>
        <dbReference type="Rhea" id="RHEA-COMP:9863"/>
        <dbReference type="Rhea" id="RHEA-COMP:15073"/>
        <dbReference type="ChEBI" id="CHEBI:29999"/>
        <dbReference type="ChEBI" id="CHEBI:30616"/>
        <dbReference type="ChEBI" id="CHEBI:33019"/>
        <dbReference type="ChEBI" id="CHEBI:142516"/>
        <dbReference type="EC" id="2.7.7.108"/>
    </reaction>
</comment>
<dbReference type="NCBIfam" id="NF000658">
    <property type="entry name" value="PRK00029.1"/>
    <property type="match status" value="1"/>
</dbReference>
<dbReference type="Pfam" id="PF02696">
    <property type="entry name" value="SelO"/>
    <property type="match status" value="1"/>
</dbReference>
<feature type="binding site" evidence="8">
    <location>
        <position position="174"/>
    </location>
    <ligand>
        <name>ATP</name>
        <dbReference type="ChEBI" id="CHEBI:30616"/>
    </ligand>
</feature>
<dbReference type="GO" id="GO:0000287">
    <property type="term" value="F:magnesium ion binding"/>
    <property type="evidence" value="ECO:0007669"/>
    <property type="project" value="UniProtKB-UniRule"/>
</dbReference>
<comment type="similarity">
    <text evidence="1 8">Belongs to the SELO family.</text>
</comment>
<gene>
    <name evidence="8" type="primary">ydiU</name>
    <name evidence="8" type="synonym">selO</name>
    <name evidence="10" type="ORF">H1D41_09845</name>
</gene>
<comment type="catalytic activity">
    <reaction evidence="8">
        <text>L-threonyl-[protein] + ATP = 3-O-(5'-adenylyl)-L-threonyl-[protein] + diphosphate</text>
        <dbReference type="Rhea" id="RHEA:54292"/>
        <dbReference type="Rhea" id="RHEA-COMP:11060"/>
        <dbReference type="Rhea" id="RHEA-COMP:13847"/>
        <dbReference type="ChEBI" id="CHEBI:30013"/>
        <dbReference type="ChEBI" id="CHEBI:30616"/>
        <dbReference type="ChEBI" id="CHEBI:33019"/>
        <dbReference type="ChEBI" id="CHEBI:138113"/>
        <dbReference type="EC" id="2.7.7.108"/>
    </reaction>
</comment>
<feature type="binding site" evidence="8">
    <location>
        <position position="122"/>
    </location>
    <ligand>
        <name>ATP</name>
        <dbReference type="ChEBI" id="CHEBI:30616"/>
    </ligand>
</feature>
<keyword evidence="3 8" id="KW-0548">Nucleotidyltransferase</keyword>
<evidence type="ECO:0000256" key="5">
    <source>
        <dbReference type="ARBA" id="ARBA00022741"/>
    </source>
</evidence>
<comment type="cofactor">
    <cofactor evidence="8">
        <name>Mg(2+)</name>
        <dbReference type="ChEBI" id="CHEBI:18420"/>
    </cofactor>
    <cofactor evidence="8">
        <name>Mn(2+)</name>
        <dbReference type="ChEBI" id="CHEBI:29035"/>
    </cofactor>
</comment>
<evidence type="ECO:0000313" key="10">
    <source>
        <dbReference type="EMBL" id="MBI1493936.1"/>
    </source>
</evidence>
<keyword evidence="7 8" id="KW-0460">Magnesium</keyword>
<dbReference type="AlphaFoldDB" id="A0A8J7INA9"/>
<comment type="catalytic activity">
    <reaction evidence="8">
        <text>L-tyrosyl-[protein] + UTP = O-(5'-uridylyl)-L-tyrosyl-[protein] + diphosphate</text>
        <dbReference type="Rhea" id="RHEA:83887"/>
        <dbReference type="Rhea" id="RHEA-COMP:10136"/>
        <dbReference type="Rhea" id="RHEA-COMP:20238"/>
        <dbReference type="ChEBI" id="CHEBI:33019"/>
        <dbReference type="ChEBI" id="CHEBI:46398"/>
        <dbReference type="ChEBI" id="CHEBI:46858"/>
        <dbReference type="ChEBI" id="CHEBI:90602"/>
    </reaction>
</comment>
<evidence type="ECO:0000256" key="2">
    <source>
        <dbReference type="ARBA" id="ARBA00022679"/>
    </source>
</evidence>
<feature type="binding site" evidence="8">
    <location>
        <position position="110"/>
    </location>
    <ligand>
        <name>ATP</name>
        <dbReference type="ChEBI" id="CHEBI:30616"/>
    </ligand>
</feature>
<dbReference type="EMBL" id="JADCKQ010000006">
    <property type="protein sequence ID" value="MBI1493936.1"/>
    <property type="molecule type" value="Genomic_DNA"/>
</dbReference>
<feature type="binding site" evidence="8">
    <location>
        <position position="123"/>
    </location>
    <ligand>
        <name>ATP</name>
        <dbReference type="ChEBI" id="CHEBI:30616"/>
    </ligand>
</feature>
<dbReference type="EC" id="2.7.7.108" evidence="8"/>
<feature type="region of interest" description="Disordered" evidence="9">
    <location>
        <begin position="464"/>
        <end position="486"/>
    </location>
</feature>
<dbReference type="PANTHER" id="PTHR32057">
    <property type="entry name" value="PROTEIN ADENYLYLTRANSFERASE SELO, MITOCHONDRIAL"/>
    <property type="match status" value="1"/>
</dbReference>
<organism evidence="10 11">
    <name type="scientific">Halocynthiibacter styelae</name>
    <dbReference type="NCBI Taxonomy" id="2761955"/>
    <lineage>
        <taxon>Bacteria</taxon>
        <taxon>Pseudomonadati</taxon>
        <taxon>Pseudomonadota</taxon>
        <taxon>Alphaproteobacteria</taxon>
        <taxon>Rhodobacterales</taxon>
        <taxon>Paracoccaceae</taxon>
        <taxon>Halocynthiibacter</taxon>
    </lineage>
</organism>
<feature type="binding site" evidence="8">
    <location>
        <position position="260"/>
    </location>
    <ligand>
        <name>ATP</name>
        <dbReference type="ChEBI" id="CHEBI:30616"/>
    </ligand>
</feature>
<feature type="binding site" evidence="8">
    <location>
        <position position="90"/>
    </location>
    <ligand>
        <name>ATP</name>
        <dbReference type="ChEBI" id="CHEBI:30616"/>
    </ligand>
</feature>
<dbReference type="PANTHER" id="PTHR32057:SF14">
    <property type="entry name" value="PROTEIN ADENYLYLTRANSFERASE SELO, MITOCHONDRIAL"/>
    <property type="match status" value="1"/>
</dbReference>